<dbReference type="Proteomes" id="UP000779233">
    <property type="component" value="Unassembled WGS sequence"/>
</dbReference>
<reference evidence="2" key="1">
    <citation type="submission" date="2021-09" db="EMBL/GenBank/DDBJ databases">
        <authorList>
            <consortium name="Pathogen Informatics"/>
        </authorList>
    </citation>
    <scope>NUCLEOTIDE SEQUENCE</scope>
    <source>
        <strain evidence="2">PvW1</strain>
    </source>
</reference>
<gene>
    <name evidence="2" type="ORF">PVW1_100014800</name>
</gene>
<dbReference type="EMBL" id="CAJZCX010000005">
    <property type="protein sequence ID" value="CAG9474568.1"/>
    <property type="molecule type" value="Genomic_DNA"/>
</dbReference>
<dbReference type="AlphaFoldDB" id="A0A8S4H6F1"/>
<sequence>MSEYITDVAKWKNYSFLNKVWNTYFEFDKTVIEDTNSHRYEGVCELILKNFGEEKIMLKDFCMKLLRNLGHYDVKKSFFNPSYDRCHILYNWIYNVKNNYKYSDEIITECFKDYFNVMSHNPDKHKCSYDSYNNFYESPIKMTILDIFNDNVKNILTILMDNHDKDEFSPQKFVCEFVKIYKNIHNTYCANRHPMEGKGENTCKKLRELKFIYDTYLLKDERLKNKIPSLDAYDNVYSNKCISQAKGLESDTVSRGSEKTYSTFSQDPDGNAEISLPSREISDENPGGSMSPTVSTALGTVAGASSVLALLYKFTPGRRWMHSGFGRKNGRINNDLYGEGPNEILFGGFQGEDMSSYNARYNIGYGSA</sequence>
<dbReference type="InterPro" id="IPR008780">
    <property type="entry name" value="Plasmodium_Vir"/>
</dbReference>
<dbReference type="VEuPathDB" id="PlasmoDB:PVPAM_000030000"/>
<dbReference type="Pfam" id="PF05795">
    <property type="entry name" value="Plasmodium_Vir"/>
    <property type="match status" value="1"/>
</dbReference>
<comment type="caution">
    <text evidence="2">The sequence shown here is derived from an EMBL/GenBank/DDBJ whole genome shotgun (WGS) entry which is preliminary data.</text>
</comment>
<feature type="region of interest" description="Disordered" evidence="1">
    <location>
        <begin position="253"/>
        <end position="290"/>
    </location>
</feature>
<evidence type="ECO:0000256" key="1">
    <source>
        <dbReference type="SAM" id="MobiDB-lite"/>
    </source>
</evidence>
<name>A0A8S4H6F1_PLAVI</name>
<accession>A0A8S4H6F1</accession>
<protein>
    <submittedName>
        <fullName evidence="2">(malaria parasite P. vivax) hypothetical protein</fullName>
    </submittedName>
</protein>
<organism evidence="2 3">
    <name type="scientific">Plasmodium vivax</name>
    <name type="common">malaria parasite P. vivax</name>
    <dbReference type="NCBI Taxonomy" id="5855"/>
    <lineage>
        <taxon>Eukaryota</taxon>
        <taxon>Sar</taxon>
        <taxon>Alveolata</taxon>
        <taxon>Apicomplexa</taxon>
        <taxon>Aconoidasida</taxon>
        <taxon>Haemosporida</taxon>
        <taxon>Plasmodiidae</taxon>
        <taxon>Plasmodium</taxon>
        <taxon>Plasmodium (Plasmodium)</taxon>
    </lineage>
</organism>
<proteinExistence type="predicted"/>
<evidence type="ECO:0000313" key="2">
    <source>
        <dbReference type="EMBL" id="CAG9474568.1"/>
    </source>
</evidence>
<feature type="compositionally biased region" description="Polar residues" evidence="1">
    <location>
        <begin position="253"/>
        <end position="268"/>
    </location>
</feature>
<evidence type="ECO:0000313" key="3">
    <source>
        <dbReference type="Proteomes" id="UP000779233"/>
    </source>
</evidence>